<dbReference type="RefSeq" id="WP_016637697.1">
    <property type="nucleotide sequence ID" value="NZ_KQ956850.1"/>
</dbReference>
<dbReference type="PROSITE" id="PS51782">
    <property type="entry name" value="LYSM"/>
    <property type="match status" value="1"/>
</dbReference>
<proteinExistence type="predicted"/>
<dbReference type="InterPro" id="IPR018392">
    <property type="entry name" value="LysM"/>
</dbReference>
<name>A0A133NZA0_GARVA</name>
<feature type="domain" description="LysM" evidence="1">
    <location>
        <begin position="93"/>
        <end position="143"/>
    </location>
</feature>
<dbReference type="Pfam" id="PF01476">
    <property type="entry name" value="LysM"/>
    <property type="match status" value="1"/>
</dbReference>
<dbReference type="Proteomes" id="UP000070687">
    <property type="component" value="Unassembled WGS sequence"/>
</dbReference>
<dbReference type="EMBL" id="LRQB01000030">
    <property type="protein sequence ID" value="KXA21609.1"/>
    <property type="molecule type" value="Genomic_DNA"/>
</dbReference>
<sequence>MSLLVHLFDRTNVQFAKGGGKMTMSALLHNSYRAVVLADRCETKYANHRISNAVKHAHKNLIFRMLPLLIAAIAICALCMPRMAISAVPEKYVTYTVRPGDTLWSYAEAITPRDGDISDNVERLILLNHLSSPDLEIGQSINVPVVDAR</sequence>
<comment type="caution">
    <text evidence="2">The sequence shown here is derived from an EMBL/GenBank/DDBJ whole genome shotgun (WGS) entry which is preliminary data.</text>
</comment>
<dbReference type="SUPFAM" id="SSF54106">
    <property type="entry name" value="LysM domain"/>
    <property type="match status" value="1"/>
</dbReference>
<dbReference type="Gene3D" id="3.10.350.10">
    <property type="entry name" value="LysM domain"/>
    <property type="match status" value="1"/>
</dbReference>
<evidence type="ECO:0000313" key="2">
    <source>
        <dbReference type="EMBL" id="KXA21609.1"/>
    </source>
</evidence>
<dbReference type="OrthoDB" id="5084290at2"/>
<organism evidence="2 3">
    <name type="scientific">Gardnerella vaginalis</name>
    <dbReference type="NCBI Taxonomy" id="2702"/>
    <lineage>
        <taxon>Bacteria</taxon>
        <taxon>Bacillati</taxon>
        <taxon>Actinomycetota</taxon>
        <taxon>Actinomycetes</taxon>
        <taxon>Bifidobacteriales</taxon>
        <taxon>Bifidobacteriaceae</taxon>
        <taxon>Gardnerella</taxon>
    </lineage>
</organism>
<evidence type="ECO:0000313" key="3">
    <source>
        <dbReference type="Proteomes" id="UP000070687"/>
    </source>
</evidence>
<gene>
    <name evidence="2" type="ORF">HMPREF3208_00531</name>
</gene>
<dbReference type="InterPro" id="IPR036779">
    <property type="entry name" value="LysM_dom_sf"/>
</dbReference>
<dbReference type="SMART" id="SM00257">
    <property type="entry name" value="LysM"/>
    <property type="match status" value="1"/>
</dbReference>
<dbReference type="PATRIC" id="fig|2702.100.peg.511"/>
<dbReference type="AlphaFoldDB" id="A0A133NZA0"/>
<accession>A0A133NZA0</accession>
<protein>
    <submittedName>
        <fullName evidence="2">LysM domain protein</fullName>
    </submittedName>
</protein>
<evidence type="ECO:0000259" key="1">
    <source>
        <dbReference type="PROSITE" id="PS51782"/>
    </source>
</evidence>
<reference evidence="2 3" key="1">
    <citation type="submission" date="2016-01" db="EMBL/GenBank/DDBJ databases">
        <authorList>
            <person name="Oliw E.H."/>
        </authorList>
    </citation>
    <scope>NUCLEOTIDE SEQUENCE [LARGE SCALE GENOMIC DNA]</scope>
    <source>
        <strain evidence="2 3">PSS_7772B</strain>
    </source>
</reference>
<dbReference type="CDD" id="cd00118">
    <property type="entry name" value="LysM"/>
    <property type="match status" value="1"/>
</dbReference>